<keyword evidence="6 11" id="KW-0812">Transmembrane</keyword>
<dbReference type="PANTHER" id="PTHR12591">
    <property type="entry name" value="GLUCOSE-6-PHOSPHATASE"/>
    <property type="match status" value="1"/>
</dbReference>
<keyword evidence="8" id="KW-0256">Endoplasmic reticulum</keyword>
<evidence type="ECO:0000256" key="4">
    <source>
        <dbReference type="ARBA" id="ARBA00012634"/>
    </source>
</evidence>
<evidence type="ECO:0000256" key="7">
    <source>
        <dbReference type="ARBA" id="ARBA00022801"/>
    </source>
</evidence>
<evidence type="ECO:0000256" key="10">
    <source>
        <dbReference type="ARBA" id="ARBA00023136"/>
    </source>
</evidence>
<proteinExistence type="inferred from homology"/>
<dbReference type="EMBL" id="OE184867">
    <property type="protein sequence ID" value="CAD7576935.1"/>
    <property type="molecule type" value="Genomic_DNA"/>
</dbReference>
<dbReference type="GO" id="GO:0051156">
    <property type="term" value="P:glucose 6-phosphate metabolic process"/>
    <property type="evidence" value="ECO:0007669"/>
    <property type="project" value="TreeGrafter"/>
</dbReference>
<dbReference type="GO" id="GO:0005789">
    <property type="term" value="C:endoplasmic reticulum membrane"/>
    <property type="evidence" value="ECO:0007669"/>
    <property type="project" value="UniProtKB-SubCell"/>
</dbReference>
<evidence type="ECO:0000256" key="9">
    <source>
        <dbReference type="ARBA" id="ARBA00022989"/>
    </source>
</evidence>
<comment type="pathway">
    <text evidence="2">Carbohydrate biosynthesis; gluconeogenesis.</text>
</comment>
<feature type="transmembrane region" description="Helical" evidence="11">
    <location>
        <begin position="425"/>
        <end position="445"/>
    </location>
</feature>
<dbReference type="SMART" id="SM00014">
    <property type="entry name" value="acidPPc"/>
    <property type="match status" value="1"/>
</dbReference>
<comment type="subcellular location">
    <subcellularLocation>
        <location evidence="1">Endoplasmic reticulum membrane</location>
        <topology evidence="1">Multi-pass membrane protein</topology>
    </subcellularLocation>
</comment>
<reference evidence="13" key="1">
    <citation type="submission" date="2020-11" db="EMBL/GenBank/DDBJ databases">
        <authorList>
            <person name="Tran Van P."/>
        </authorList>
    </citation>
    <scope>NUCLEOTIDE SEQUENCE</scope>
</reference>
<evidence type="ECO:0000256" key="5">
    <source>
        <dbReference type="ARBA" id="ARBA00022432"/>
    </source>
</evidence>
<name>A0A7R9JCX0_TIMCA</name>
<feature type="transmembrane region" description="Helical" evidence="11">
    <location>
        <begin position="318"/>
        <end position="336"/>
    </location>
</feature>
<gene>
    <name evidence="13" type="ORF">TCMB3V08_LOCUS9495</name>
</gene>
<evidence type="ECO:0000256" key="3">
    <source>
        <dbReference type="ARBA" id="ARBA00009266"/>
    </source>
</evidence>
<evidence type="ECO:0000256" key="2">
    <source>
        <dbReference type="ARBA" id="ARBA00004742"/>
    </source>
</evidence>
<protein>
    <recommendedName>
        <fullName evidence="4">glucose-6-phosphatase</fullName>
        <ecNumber evidence="4">3.1.3.9</ecNumber>
    </recommendedName>
</protein>
<keyword evidence="10 11" id="KW-0472">Membrane</keyword>
<feature type="domain" description="Phosphatidic acid phosphatase type 2/haloperoxidase" evidence="12">
    <location>
        <begin position="101"/>
        <end position="244"/>
    </location>
</feature>
<dbReference type="PANTHER" id="PTHR12591:SF0">
    <property type="entry name" value="FI19814P1"/>
    <property type="match status" value="1"/>
</dbReference>
<dbReference type="GO" id="GO:0004346">
    <property type="term" value="F:glucose-6-phosphatase activity"/>
    <property type="evidence" value="ECO:0007669"/>
    <property type="project" value="UniProtKB-EC"/>
</dbReference>
<evidence type="ECO:0000256" key="6">
    <source>
        <dbReference type="ARBA" id="ARBA00022692"/>
    </source>
</evidence>
<dbReference type="SUPFAM" id="SSF48317">
    <property type="entry name" value="Acid phosphatase/Vanadium-dependent haloperoxidase"/>
    <property type="match status" value="1"/>
</dbReference>
<evidence type="ECO:0000256" key="8">
    <source>
        <dbReference type="ARBA" id="ARBA00022824"/>
    </source>
</evidence>
<dbReference type="Pfam" id="PF01569">
    <property type="entry name" value="PAP2"/>
    <property type="match status" value="1"/>
</dbReference>
<evidence type="ECO:0000259" key="12">
    <source>
        <dbReference type="SMART" id="SM00014"/>
    </source>
</evidence>
<dbReference type="Gene3D" id="1.20.144.10">
    <property type="entry name" value="Phosphatidic acid phosphatase type 2/haloperoxidase"/>
    <property type="match status" value="1"/>
</dbReference>
<sequence>MRGLPFRFESGQTRTILSWRPLPTPTTPSQTLPLLFQSGLHSWRGGIVVLFPKSDGFFLTVTQLADPLYAFLFLVPIAAGLHTSFGTDILVATVVAEWSNTLLKCSTAEDGEIEVRISVGLLMEDRPFWWVRETNVYGKGDLARFPKLRQTPLTCETGPGSPSGHVMGYGAVAYCLVVWFIKMFVKNNKKLSARTKSRVVVSVWILYAVTIVLVALSRLYVATHFPHQCLLGALGVQFDLSYSSPMASLVLTDRSQLTALKSYQTKLCIPTPNHMICKNMCLAAVTSDGQNLGVLVAWVLTSPQSWVCRWWSRSSRPILILAALFTTLLSVGAYWLQRLLGVDPQWSIKLAFKWCESPDFLHVNTTPLFSLVRSCGALLGIALATPLAARSRVRHNPAIGLVCAIFLGWAFKLATETVPTGDVKIFYICQFLLHAVEPYLLLVAVPRLCSLGKSKLN</sequence>
<comment type="similarity">
    <text evidence="3">Belongs to the glucose-6-phosphatase family.</text>
</comment>
<dbReference type="AlphaFoldDB" id="A0A7R9JCX0"/>
<feature type="transmembrane region" description="Helical" evidence="11">
    <location>
        <begin position="368"/>
        <end position="389"/>
    </location>
</feature>
<feature type="transmembrane region" description="Helical" evidence="11">
    <location>
        <begin position="197"/>
        <end position="221"/>
    </location>
</feature>
<evidence type="ECO:0000256" key="11">
    <source>
        <dbReference type="SAM" id="Phobius"/>
    </source>
</evidence>
<feature type="transmembrane region" description="Helical" evidence="11">
    <location>
        <begin position="166"/>
        <end position="185"/>
    </location>
</feature>
<keyword evidence="7" id="KW-0378">Hydrolase</keyword>
<dbReference type="GO" id="GO:0006094">
    <property type="term" value="P:gluconeogenesis"/>
    <property type="evidence" value="ECO:0007669"/>
    <property type="project" value="UniProtKB-KW"/>
</dbReference>
<feature type="transmembrane region" description="Helical" evidence="11">
    <location>
        <begin position="396"/>
        <end position="413"/>
    </location>
</feature>
<evidence type="ECO:0000313" key="13">
    <source>
        <dbReference type="EMBL" id="CAD7576935.1"/>
    </source>
</evidence>
<keyword evidence="5" id="KW-0312">Gluconeogenesis</keyword>
<organism evidence="13">
    <name type="scientific">Timema californicum</name>
    <name type="common">California timema</name>
    <name type="synonym">Walking stick</name>
    <dbReference type="NCBI Taxonomy" id="61474"/>
    <lineage>
        <taxon>Eukaryota</taxon>
        <taxon>Metazoa</taxon>
        <taxon>Ecdysozoa</taxon>
        <taxon>Arthropoda</taxon>
        <taxon>Hexapoda</taxon>
        <taxon>Insecta</taxon>
        <taxon>Pterygota</taxon>
        <taxon>Neoptera</taxon>
        <taxon>Polyneoptera</taxon>
        <taxon>Phasmatodea</taxon>
        <taxon>Timematodea</taxon>
        <taxon>Timematoidea</taxon>
        <taxon>Timematidae</taxon>
        <taxon>Timema</taxon>
    </lineage>
</organism>
<dbReference type="EC" id="3.1.3.9" evidence="4"/>
<dbReference type="InterPro" id="IPR000326">
    <property type="entry name" value="PAP2/HPO"/>
</dbReference>
<evidence type="ECO:0000256" key="1">
    <source>
        <dbReference type="ARBA" id="ARBA00004477"/>
    </source>
</evidence>
<dbReference type="InterPro" id="IPR036938">
    <property type="entry name" value="PAP2/HPO_sf"/>
</dbReference>
<accession>A0A7R9JCX0</accession>
<keyword evidence="9 11" id="KW-1133">Transmembrane helix</keyword>